<evidence type="ECO:0000256" key="1">
    <source>
        <dbReference type="ARBA" id="ARBA00003043"/>
    </source>
</evidence>
<dbReference type="HAMAP" id="MF_00628">
    <property type="entry name" value="Pept_tRNA_hydro_arch"/>
    <property type="match status" value="1"/>
</dbReference>
<keyword evidence="5 9" id="KW-0378">Hydrolase</keyword>
<keyword evidence="4 9" id="KW-0963">Cytoplasm</keyword>
<organism evidence="10">
    <name type="scientific">Candidatus Heimdallarchaeum aukensis</name>
    <dbReference type="NCBI Taxonomy" id="2876573"/>
    <lineage>
        <taxon>Archaea</taxon>
        <taxon>Promethearchaeati</taxon>
        <taxon>Candidatus Heimdallarchaeota</taxon>
        <taxon>Candidatus Heimdallarchaeia (ex Rinke et al. 2021) (nom. nud.)</taxon>
        <taxon>Candidatus Heimdallarchaeales</taxon>
        <taxon>Candidatus Heimdallarchaeaceae</taxon>
        <taxon>Candidatus Heimdallarchaeum</taxon>
    </lineage>
</organism>
<dbReference type="CDD" id="cd02430">
    <property type="entry name" value="PTH2"/>
    <property type="match status" value="1"/>
</dbReference>
<name>A0A9Y1FL38_9ARCH</name>
<evidence type="ECO:0000256" key="8">
    <source>
        <dbReference type="ARBA" id="ARBA00050038"/>
    </source>
</evidence>
<evidence type="ECO:0000256" key="3">
    <source>
        <dbReference type="ARBA" id="ARBA00013260"/>
    </source>
</evidence>
<evidence type="ECO:0000256" key="2">
    <source>
        <dbReference type="ARBA" id="ARBA00004496"/>
    </source>
</evidence>
<dbReference type="Pfam" id="PF01981">
    <property type="entry name" value="PTH2"/>
    <property type="match status" value="1"/>
</dbReference>
<dbReference type="GO" id="GO:0004045">
    <property type="term" value="F:peptidyl-tRNA hydrolase activity"/>
    <property type="evidence" value="ECO:0007669"/>
    <property type="project" value="UniProtKB-UniRule"/>
</dbReference>
<proteinExistence type="inferred from homology"/>
<evidence type="ECO:0000256" key="6">
    <source>
        <dbReference type="ARBA" id="ARBA00038050"/>
    </source>
</evidence>
<dbReference type="GO" id="GO:0005829">
    <property type="term" value="C:cytosol"/>
    <property type="evidence" value="ECO:0007669"/>
    <property type="project" value="TreeGrafter"/>
</dbReference>
<dbReference type="InterPro" id="IPR023476">
    <property type="entry name" value="Pep_tRNA_hydro_II_dom_sf"/>
</dbReference>
<dbReference type="InterPro" id="IPR034759">
    <property type="entry name" value="Pept_tRNA_hydro_arch"/>
</dbReference>
<dbReference type="InterPro" id="IPR002833">
    <property type="entry name" value="PTH2"/>
</dbReference>
<dbReference type="AlphaFoldDB" id="A0A9Y1FL38"/>
<gene>
    <name evidence="10" type="primary">pth2</name>
    <name evidence="9" type="synonym">pth</name>
    <name evidence="10" type="ORF">K9W45_10110</name>
</gene>
<dbReference type="PANTHER" id="PTHR12649">
    <property type="entry name" value="PEPTIDYL-TRNA HYDROLASE 2"/>
    <property type="match status" value="1"/>
</dbReference>
<dbReference type="EC" id="3.1.1.29" evidence="3 9"/>
<protein>
    <recommendedName>
        <fullName evidence="8 9">Peptidyl-tRNA hydrolase</fullName>
        <shortName evidence="9">PTH</shortName>
        <ecNumber evidence="3 9">3.1.1.29</ecNumber>
    </recommendedName>
</protein>
<reference evidence="10" key="1">
    <citation type="journal article" date="2022" name="Nat. Microbiol.">
        <title>Unique mobile elements and scalable gene flow at the prokaryote-eukaryote boundary revealed by circularized Asgard archaea genomes.</title>
        <authorList>
            <person name="Wu F."/>
            <person name="Speth D.R."/>
            <person name="Philosof A."/>
            <person name="Cremiere A."/>
            <person name="Narayanan A."/>
            <person name="Barco R.A."/>
            <person name="Connon S.A."/>
            <person name="Amend J.P."/>
            <person name="Antoshechkin I.A."/>
            <person name="Orphan V.J."/>
        </authorList>
    </citation>
    <scope>NUCLEOTIDE SEQUENCE</scope>
    <source>
        <strain evidence="10">PM71</strain>
    </source>
</reference>
<accession>A0A9Y1FL38</accession>
<evidence type="ECO:0000313" key="10">
    <source>
        <dbReference type="EMBL" id="UJG40183.1"/>
    </source>
</evidence>
<dbReference type="EMBL" id="CP084166">
    <property type="protein sequence ID" value="UJG40183.1"/>
    <property type="molecule type" value="Genomic_DNA"/>
</dbReference>
<dbReference type="NCBIfam" id="TIGR00283">
    <property type="entry name" value="arch_pth2"/>
    <property type="match status" value="1"/>
</dbReference>
<evidence type="ECO:0000256" key="4">
    <source>
        <dbReference type="ARBA" id="ARBA00022490"/>
    </source>
</evidence>
<comment type="function">
    <text evidence="1 9">The natural substrate for this enzyme may be peptidyl-tRNAs which drop off the ribosome during protein synthesis.</text>
</comment>
<dbReference type="Gene3D" id="3.40.1490.10">
    <property type="entry name" value="Bit1"/>
    <property type="match status" value="1"/>
</dbReference>
<sequence length="121" mass="13308">MRKKFKYKQVIVVRTDLKMSKGKTAVQVAHGSVSAYIKASKYYSSWAEKWLKEGQKKVTVKIGTEEELFKLAHSAKENDLPVAIINDAGLTELPPGTTTVIGIGPGPEDLIDKISGHLKLL</sequence>
<evidence type="ECO:0000256" key="9">
    <source>
        <dbReference type="HAMAP-Rule" id="MF_00628"/>
    </source>
</evidence>
<dbReference type="Proteomes" id="UP001201020">
    <property type="component" value="Chromosome"/>
</dbReference>
<dbReference type="SUPFAM" id="SSF102462">
    <property type="entry name" value="Peptidyl-tRNA hydrolase II"/>
    <property type="match status" value="1"/>
</dbReference>
<comment type="subcellular location">
    <subcellularLocation>
        <location evidence="2 9">Cytoplasm</location>
    </subcellularLocation>
</comment>
<evidence type="ECO:0000256" key="5">
    <source>
        <dbReference type="ARBA" id="ARBA00022801"/>
    </source>
</evidence>
<dbReference type="NCBIfam" id="NF003314">
    <property type="entry name" value="PRK04322.1"/>
    <property type="match status" value="1"/>
</dbReference>
<comment type="catalytic activity">
    <reaction evidence="7 9">
        <text>an N-acyl-L-alpha-aminoacyl-tRNA + H2O = an N-acyl-L-amino acid + a tRNA + H(+)</text>
        <dbReference type="Rhea" id="RHEA:54448"/>
        <dbReference type="Rhea" id="RHEA-COMP:10123"/>
        <dbReference type="Rhea" id="RHEA-COMP:13883"/>
        <dbReference type="ChEBI" id="CHEBI:15377"/>
        <dbReference type="ChEBI" id="CHEBI:15378"/>
        <dbReference type="ChEBI" id="CHEBI:59874"/>
        <dbReference type="ChEBI" id="CHEBI:78442"/>
        <dbReference type="ChEBI" id="CHEBI:138191"/>
        <dbReference type="EC" id="3.1.1.29"/>
    </reaction>
</comment>
<dbReference type="PANTHER" id="PTHR12649:SF11">
    <property type="entry name" value="PEPTIDYL-TRNA HYDROLASE 2, MITOCHONDRIAL"/>
    <property type="match status" value="1"/>
</dbReference>
<evidence type="ECO:0000256" key="7">
    <source>
        <dbReference type="ARBA" id="ARBA00048707"/>
    </source>
</evidence>
<dbReference type="GO" id="GO:0006412">
    <property type="term" value="P:translation"/>
    <property type="evidence" value="ECO:0007669"/>
    <property type="project" value="UniProtKB-UniRule"/>
</dbReference>
<dbReference type="FunFam" id="3.40.1490.10:FF:000001">
    <property type="entry name" value="Peptidyl-tRNA hydrolase 2"/>
    <property type="match status" value="1"/>
</dbReference>
<comment type="similarity">
    <text evidence="6 9">Belongs to the PTH2 family.</text>
</comment>